<dbReference type="Proteomes" id="UP000219369">
    <property type="component" value="Unassembled WGS sequence"/>
</dbReference>
<dbReference type="OrthoDB" id="2431486at2759"/>
<dbReference type="VEuPathDB" id="FungiDB:FOMG_17796"/>
<dbReference type="Pfam" id="PF13843">
    <property type="entry name" value="DDE_Tnp_1_7"/>
    <property type="match status" value="1"/>
</dbReference>
<dbReference type="InterPro" id="IPR029526">
    <property type="entry name" value="PGBD"/>
</dbReference>
<sequence>MDSQQLISQAVNEYDDNSFIRVDDSRREQPADNTCRPIHDPILDRGYNFEAMVVPTRPFEITALPSEPLLLFQQFVPISLVESWVCYTNSWVSHRLEQHEDGTQGLHPQSRLLAWKPTSTAEIYPILTGFKVWTVAQRGYCLRWIWHRPGRKFGPVGVKPTYRRLPSQLQMMRQRRRLRERNTIHLNPTQAVVVALVNLLPKSTYHVFLDNLFSSCDLFRRLRQRGHEATGTARENCGIYKPLVKLKAINNTAAGSLEFNVVEAIPTADNKVNQIAWKDNALVLFLTTVFEGNERLDCIRKKPTTDQMQARPIQRFLGDDPVKQVSIPSIAAIYNNEMNAVDRGGQMRAYWGLHRRVRRGGWKGLSPGNCSCK</sequence>
<proteinExistence type="predicted"/>
<evidence type="ECO:0000259" key="1">
    <source>
        <dbReference type="Pfam" id="PF13843"/>
    </source>
</evidence>
<feature type="domain" description="PiggyBac transposable element-derived protein" evidence="1">
    <location>
        <begin position="179"/>
        <end position="350"/>
    </location>
</feature>
<dbReference type="AlphaFoldDB" id="A0A2H3TXQ5"/>
<dbReference type="VEuPathDB" id="FungiDB:FOXG_15030"/>
<reference evidence="3" key="1">
    <citation type="submission" date="2016-09" db="EMBL/GenBank/DDBJ databases">
        <authorList>
            <person name="Guldener U."/>
        </authorList>
    </citation>
    <scope>NUCLEOTIDE SEQUENCE [LARGE SCALE GENOMIC DNA]</scope>
    <source>
        <strain evidence="3">V64-1</strain>
    </source>
</reference>
<dbReference type="EMBL" id="FMJY01000011">
    <property type="protein sequence ID" value="SCO92415.1"/>
    <property type="molecule type" value="Genomic_DNA"/>
</dbReference>
<dbReference type="VEuPathDB" id="FungiDB:FOXG_14450"/>
<dbReference type="VEuPathDB" id="FungiDB:FOC1_g10001484"/>
<dbReference type="PANTHER" id="PTHR46599">
    <property type="entry name" value="PIGGYBAC TRANSPOSABLE ELEMENT-DERIVED PROTEIN 4"/>
    <property type="match status" value="1"/>
</dbReference>
<protein>
    <recommendedName>
        <fullName evidence="1">PiggyBac transposable element-derived protein domain-containing protein</fullName>
    </recommendedName>
</protein>
<evidence type="ECO:0000313" key="2">
    <source>
        <dbReference type="EMBL" id="SCO92415.1"/>
    </source>
</evidence>
<dbReference type="VEuPathDB" id="FungiDB:HZS61_003124"/>
<gene>
    <name evidence="2" type="ORF">FRV6_16543</name>
</gene>
<accession>A0A2H3TXQ5</accession>
<organism evidence="2 3">
    <name type="scientific">Fusarium oxysporum</name>
    <name type="common">Fusarium vascular wilt</name>
    <dbReference type="NCBI Taxonomy" id="5507"/>
    <lineage>
        <taxon>Eukaryota</taxon>
        <taxon>Fungi</taxon>
        <taxon>Dikarya</taxon>
        <taxon>Ascomycota</taxon>
        <taxon>Pezizomycotina</taxon>
        <taxon>Sordariomycetes</taxon>
        <taxon>Hypocreomycetidae</taxon>
        <taxon>Hypocreales</taxon>
        <taxon>Nectriaceae</taxon>
        <taxon>Fusarium</taxon>
        <taxon>Fusarium oxysporum species complex</taxon>
    </lineage>
</organism>
<dbReference type="VEuPathDB" id="FungiDB:HZS61_010618"/>
<dbReference type="PANTHER" id="PTHR46599:SF3">
    <property type="entry name" value="PIGGYBAC TRANSPOSABLE ELEMENT-DERIVED PROTEIN 4"/>
    <property type="match status" value="1"/>
</dbReference>
<dbReference type="VEuPathDB" id="FungiDB:FOZG_18258"/>
<name>A0A2H3TXQ5_FUSOX</name>
<evidence type="ECO:0000313" key="3">
    <source>
        <dbReference type="Proteomes" id="UP000219369"/>
    </source>
</evidence>